<accession>A0A7S7NQ47</accession>
<dbReference type="Gene3D" id="2.60.120.560">
    <property type="entry name" value="Exo-inulinase, domain 1"/>
    <property type="match status" value="1"/>
</dbReference>
<dbReference type="Proteomes" id="UP000593892">
    <property type="component" value="Chromosome"/>
</dbReference>
<dbReference type="AlphaFoldDB" id="A0A7S7NQ47"/>
<dbReference type="GO" id="GO:0016787">
    <property type="term" value="F:hydrolase activity"/>
    <property type="evidence" value="ECO:0007669"/>
    <property type="project" value="InterPro"/>
</dbReference>
<keyword evidence="1" id="KW-0732">Signal</keyword>
<organism evidence="3 4">
    <name type="scientific">Paludibaculum fermentans</name>
    <dbReference type="NCBI Taxonomy" id="1473598"/>
    <lineage>
        <taxon>Bacteria</taxon>
        <taxon>Pseudomonadati</taxon>
        <taxon>Acidobacteriota</taxon>
        <taxon>Terriglobia</taxon>
        <taxon>Bryobacterales</taxon>
        <taxon>Bryobacteraceae</taxon>
        <taxon>Paludibaculum</taxon>
    </lineage>
</organism>
<proteinExistence type="predicted"/>
<feature type="signal peptide" evidence="1">
    <location>
        <begin position="1"/>
        <end position="21"/>
    </location>
</feature>
<dbReference type="KEGG" id="pfer:IRI77_34165"/>
<dbReference type="PROSITE" id="PS51257">
    <property type="entry name" value="PROKAR_LIPOPROTEIN"/>
    <property type="match status" value="1"/>
</dbReference>
<dbReference type="InterPro" id="IPR010496">
    <property type="entry name" value="AL/BT2_dom"/>
</dbReference>
<evidence type="ECO:0000256" key="1">
    <source>
        <dbReference type="SAM" id="SignalP"/>
    </source>
</evidence>
<dbReference type="EMBL" id="CP063849">
    <property type="protein sequence ID" value="QOY87737.1"/>
    <property type="molecule type" value="Genomic_DNA"/>
</dbReference>
<keyword evidence="4" id="KW-1185">Reference proteome</keyword>
<evidence type="ECO:0000259" key="2">
    <source>
        <dbReference type="Pfam" id="PF06439"/>
    </source>
</evidence>
<dbReference type="Pfam" id="PF06439">
    <property type="entry name" value="3keto-disac_hyd"/>
    <property type="match status" value="1"/>
</dbReference>
<protein>
    <submittedName>
        <fullName evidence="3">DUF1080 domain-containing protein</fullName>
    </submittedName>
</protein>
<dbReference type="RefSeq" id="WP_194449404.1">
    <property type="nucleotide sequence ID" value="NZ_CP063849.1"/>
</dbReference>
<feature type="chain" id="PRO_5032957482" evidence="1">
    <location>
        <begin position="22"/>
        <end position="276"/>
    </location>
</feature>
<gene>
    <name evidence="3" type="ORF">IRI77_34165</name>
</gene>
<sequence>MIFSRPKPLHFILLTALTATACFSQEAAHKNRDLGYDDTPLIPGQKWRVHDNTRKHPPKVTAATQPGGAPSDAIVLFDGKDLSQWVAKLRGGKEGPPEWKVENGYVEVVPGKGGIATKEKFGDAQYHIEWQELADVSGTSQSRGNSGVEIMGRYEIQVLDSYQDLTYADGQAASIYGQWPPMVNATRKAGEWNVYDIVFEAPKFDGDKVVKPAYITLFHNGVLMHNRQEVIGRAIHAKVATYAPHAPEEALSLQNHGNAVRFRNIWVRRLRGYDPQ</sequence>
<name>A0A7S7NQ47_PALFE</name>
<reference evidence="3 4" key="1">
    <citation type="submission" date="2020-10" db="EMBL/GenBank/DDBJ databases">
        <title>Complete genome sequence of Paludibaculum fermentans P105T, a facultatively anaerobic acidobacterium capable of dissimilatory Fe(III) reduction.</title>
        <authorList>
            <person name="Dedysh S.N."/>
            <person name="Beletsky A.V."/>
            <person name="Kulichevskaya I.S."/>
            <person name="Mardanov A.V."/>
            <person name="Ravin N.V."/>
        </authorList>
    </citation>
    <scope>NUCLEOTIDE SEQUENCE [LARGE SCALE GENOMIC DNA]</scope>
    <source>
        <strain evidence="3 4">P105</strain>
    </source>
</reference>
<feature type="domain" description="3-keto-alpha-glucoside-1,2-lyase/3-keto-2-hydroxy-glucal hydratase" evidence="2">
    <location>
        <begin position="73"/>
        <end position="268"/>
    </location>
</feature>
<evidence type="ECO:0000313" key="3">
    <source>
        <dbReference type="EMBL" id="QOY87737.1"/>
    </source>
</evidence>
<evidence type="ECO:0000313" key="4">
    <source>
        <dbReference type="Proteomes" id="UP000593892"/>
    </source>
</evidence>